<dbReference type="PANTHER" id="PTHR30579:SF7">
    <property type="entry name" value="HTH-TYPE TRANSCRIPTIONAL REGULATOR LRHA-RELATED"/>
    <property type="match status" value="1"/>
</dbReference>
<dbReference type="SUPFAM" id="SSF46785">
    <property type="entry name" value="Winged helix' DNA-binding domain"/>
    <property type="match status" value="1"/>
</dbReference>
<dbReference type="InterPro" id="IPR005119">
    <property type="entry name" value="LysR_subst-bd"/>
</dbReference>
<sequence>MELDLLRAFVAVAEASSFTHAAARIHKTQSTISQQVGRLERYLETVLFDRDTRRVRLTEEGERYLLYARRMLAIDEEGRAALRDKDREFLHVGIPEDFAVQRLPEVLARFAAKHRAVRLNVVAAPSVELQRRLEDGHLDIAVVKETAPPRDALACWLEPLSWVAGKEAGGIDERPVPLIAFPDGCSYRARATQALEAAGVGWRIAYESPNWSGVRAAVKSGLGVALLAETDRISGIRKLSEHDGFPAVEPTFLTVKARRRELSQAAKDLVDTFSGLVTQERKEADQYPFAVAIGCS</sequence>
<comment type="similarity">
    <text evidence="1">Belongs to the LysR transcriptional regulatory family.</text>
</comment>
<dbReference type="AlphaFoldDB" id="A0A7X3LWF1"/>
<dbReference type="InterPro" id="IPR000847">
    <property type="entry name" value="LysR_HTH_N"/>
</dbReference>
<dbReference type="Pfam" id="PF00126">
    <property type="entry name" value="HTH_1"/>
    <property type="match status" value="1"/>
</dbReference>
<dbReference type="PANTHER" id="PTHR30579">
    <property type="entry name" value="TRANSCRIPTIONAL REGULATOR"/>
    <property type="match status" value="1"/>
</dbReference>
<accession>A0A7X3LWF1</accession>
<feature type="domain" description="HTH lysR-type" evidence="5">
    <location>
        <begin position="1"/>
        <end position="58"/>
    </location>
</feature>
<keyword evidence="4" id="KW-0804">Transcription</keyword>
<name>A0A7X3LWF1_9HYPH</name>
<evidence type="ECO:0000256" key="4">
    <source>
        <dbReference type="ARBA" id="ARBA00023163"/>
    </source>
</evidence>
<dbReference type="RefSeq" id="WP_160776546.1">
    <property type="nucleotide sequence ID" value="NZ_WUMV01000007.1"/>
</dbReference>
<gene>
    <name evidence="6" type="ORF">GR183_15420</name>
</gene>
<evidence type="ECO:0000256" key="2">
    <source>
        <dbReference type="ARBA" id="ARBA00023015"/>
    </source>
</evidence>
<dbReference type="Pfam" id="PF03466">
    <property type="entry name" value="LysR_substrate"/>
    <property type="match status" value="1"/>
</dbReference>
<dbReference type="Gene3D" id="3.40.190.10">
    <property type="entry name" value="Periplasmic binding protein-like II"/>
    <property type="match status" value="2"/>
</dbReference>
<keyword evidence="7" id="KW-1185">Reference proteome</keyword>
<dbReference type="FunFam" id="1.10.10.10:FF:000001">
    <property type="entry name" value="LysR family transcriptional regulator"/>
    <property type="match status" value="1"/>
</dbReference>
<comment type="caution">
    <text evidence="6">The sequence shown here is derived from an EMBL/GenBank/DDBJ whole genome shotgun (WGS) entry which is preliminary data.</text>
</comment>
<dbReference type="SUPFAM" id="SSF53850">
    <property type="entry name" value="Periplasmic binding protein-like II"/>
    <property type="match status" value="1"/>
</dbReference>
<keyword evidence="3" id="KW-0238">DNA-binding</keyword>
<dbReference type="PRINTS" id="PR00039">
    <property type="entry name" value="HTHLYSR"/>
</dbReference>
<proteinExistence type="inferred from homology"/>
<dbReference type="GO" id="GO:0003677">
    <property type="term" value="F:DNA binding"/>
    <property type="evidence" value="ECO:0007669"/>
    <property type="project" value="UniProtKB-KW"/>
</dbReference>
<evidence type="ECO:0000259" key="5">
    <source>
        <dbReference type="PROSITE" id="PS50931"/>
    </source>
</evidence>
<evidence type="ECO:0000313" key="6">
    <source>
        <dbReference type="EMBL" id="MXN66303.1"/>
    </source>
</evidence>
<dbReference type="Proteomes" id="UP000433101">
    <property type="component" value="Unassembled WGS sequence"/>
</dbReference>
<dbReference type="GO" id="GO:0003700">
    <property type="term" value="F:DNA-binding transcription factor activity"/>
    <property type="evidence" value="ECO:0007669"/>
    <property type="project" value="InterPro"/>
</dbReference>
<evidence type="ECO:0000256" key="1">
    <source>
        <dbReference type="ARBA" id="ARBA00009437"/>
    </source>
</evidence>
<dbReference type="PROSITE" id="PS50931">
    <property type="entry name" value="HTH_LYSR"/>
    <property type="match status" value="1"/>
</dbReference>
<evidence type="ECO:0000256" key="3">
    <source>
        <dbReference type="ARBA" id="ARBA00023125"/>
    </source>
</evidence>
<evidence type="ECO:0000313" key="7">
    <source>
        <dbReference type="Proteomes" id="UP000433101"/>
    </source>
</evidence>
<dbReference type="InterPro" id="IPR036390">
    <property type="entry name" value="WH_DNA-bd_sf"/>
</dbReference>
<reference evidence="6 7" key="1">
    <citation type="submission" date="2019-12" db="EMBL/GenBank/DDBJ databases">
        <authorList>
            <person name="Li M."/>
        </authorList>
    </citation>
    <scope>NUCLEOTIDE SEQUENCE [LARGE SCALE GENOMIC DNA]</scope>
    <source>
        <strain evidence="6 7">GBMRC 2046</strain>
    </source>
</reference>
<dbReference type="Gene3D" id="1.10.10.10">
    <property type="entry name" value="Winged helix-like DNA-binding domain superfamily/Winged helix DNA-binding domain"/>
    <property type="match status" value="1"/>
</dbReference>
<keyword evidence="2" id="KW-0805">Transcription regulation</keyword>
<protein>
    <submittedName>
        <fullName evidence="6">LysR family transcriptional regulator</fullName>
    </submittedName>
</protein>
<dbReference type="EMBL" id="WUMV01000007">
    <property type="protein sequence ID" value="MXN66303.1"/>
    <property type="molecule type" value="Genomic_DNA"/>
</dbReference>
<organism evidence="6 7">
    <name type="scientific">Stappia sediminis</name>
    <dbReference type="NCBI Taxonomy" id="2692190"/>
    <lineage>
        <taxon>Bacteria</taxon>
        <taxon>Pseudomonadati</taxon>
        <taxon>Pseudomonadota</taxon>
        <taxon>Alphaproteobacteria</taxon>
        <taxon>Hyphomicrobiales</taxon>
        <taxon>Stappiaceae</taxon>
        <taxon>Stappia</taxon>
    </lineage>
</organism>
<dbReference type="InterPro" id="IPR050176">
    <property type="entry name" value="LTTR"/>
</dbReference>
<dbReference type="InterPro" id="IPR036388">
    <property type="entry name" value="WH-like_DNA-bd_sf"/>
</dbReference>